<dbReference type="AlphaFoldDB" id="A0AAD1WIR7"/>
<evidence type="ECO:0000313" key="2">
    <source>
        <dbReference type="EMBL" id="CAH2312788.1"/>
    </source>
</evidence>
<feature type="coiled-coil region" evidence="1">
    <location>
        <begin position="207"/>
        <end position="272"/>
    </location>
</feature>
<keyword evidence="1" id="KW-0175">Coiled coil</keyword>
<evidence type="ECO:0000256" key="1">
    <source>
        <dbReference type="SAM" id="Coils"/>
    </source>
</evidence>
<sequence>MNKLVNKIRTEVALLSFNLHNGEKKMNDTTAKDRKQNRRLDNLLLDVTQVNKTVYLLKSQIEAIAVRLLVACLNLSRIQDPESYSSILKSYLESTAAERIANGSVSGPGSPVFQSRQTRLETEKHLKDKLDAYRKNMTAQKSSLKELQKKVQDLNVNHINVKICGAPGDQPCDQAPCGGANCRDDEGQRKCGGEGCNGAVPISTKALKNAQNATIALENMANQLNDISQKIQEVQGIAQEAKAQSELTLNKAEDAKRRMEDSTDKLRQFIKKIKDFLTAGSMIHVWWTCPALQPYWSALTNLIQASTGIRIPQTPDCLLLHNYPPKLPKTTKYLIYQINIAALTLISRSWKKAEAPTMPQCIQIINTTKLYELASRTAFSTRATFWKTAWQTWEIYEAKPPPHHST</sequence>
<evidence type="ECO:0000313" key="3">
    <source>
        <dbReference type="Proteomes" id="UP001295444"/>
    </source>
</evidence>
<keyword evidence="3" id="KW-1185">Reference proteome</keyword>
<dbReference type="Proteomes" id="UP001295444">
    <property type="component" value="Chromosome 08"/>
</dbReference>
<gene>
    <name evidence="2" type="ORF">PECUL_23A014628</name>
</gene>
<accession>A0AAD1WIR7</accession>
<organism evidence="2 3">
    <name type="scientific">Pelobates cultripes</name>
    <name type="common">Western spadefoot toad</name>
    <dbReference type="NCBI Taxonomy" id="61616"/>
    <lineage>
        <taxon>Eukaryota</taxon>
        <taxon>Metazoa</taxon>
        <taxon>Chordata</taxon>
        <taxon>Craniata</taxon>
        <taxon>Vertebrata</taxon>
        <taxon>Euteleostomi</taxon>
        <taxon>Amphibia</taxon>
        <taxon>Batrachia</taxon>
        <taxon>Anura</taxon>
        <taxon>Pelobatoidea</taxon>
        <taxon>Pelobatidae</taxon>
        <taxon>Pelobates</taxon>
    </lineage>
</organism>
<proteinExistence type="predicted"/>
<name>A0AAD1WIR7_PELCU</name>
<dbReference type="EMBL" id="OW240919">
    <property type="protein sequence ID" value="CAH2312788.1"/>
    <property type="molecule type" value="Genomic_DNA"/>
</dbReference>
<protein>
    <submittedName>
        <fullName evidence="2">Uncharacterized protein</fullName>
    </submittedName>
</protein>
<reference evidence="2" key="1">
    <citation type="submission" date="2022-03" db="EMBL/GenBank/DDBJ databases">
        <authorList>
            <person name="Alioto T."/>
            <person name="Alioto T."/>
            <person name="Gomez Garrido J."/>
        </authorList>
    </citation>
    <scope>NUCLEOTIDE SEQUENCE</scope>
</reference>
<feature type="coiled-coil region" evidence="1">
    <location>
        <begin position="130"/>
        <end position="157"/>
    </location>
</feature>